<feature type="compositionally biased region" description="Basic and acidic residues" evidence="1">
    <location>
        <begin position="310"/>
        <end position="319"/>
    </location>
</feature>
<keyword evidence="2" id="KW-1133">Transmembrane helix</keyword>
<feature type="region of interest" description="Disordered" evidence="1">
    <location>
        <begin position="489"/>
        <end position="509"/>
    </location>
</feature>
<keyword evidence="2" id="KW-0472">Membrane</keyword>
<dbReference type="PANTHER" id="PTHR38694:SF1">
    <property type="entry name" value="PEROXIN DOMAIN-CONTAINING PROTEIN"/>
    <property type="match status" value="1"/>
</dbReference>
<evidence type="ECO:0000313" key="4">
    <source>
        <dbReference type="Proteomes" id="UP000019478"/>
    </source>
</evidence>
<comment type="caution">
    <text evidence="3">The sequence shown here is derived from an EMBL/GenBank/DDBJ whole genome shotgun (WGS) entry which is preliminary data.</text>
</comment>
<sequence length="692" mass="74093">MPAPGYVFRDGGTTPPLEENQGTEFHNRITNATRPVTATSQAPLGQNTTTSHQLATAEHEIQGAAQKAGKEDKTTNLGWQANAVGVDVLVGGLSNDDLWTLQMYHVKAIPEAPPGGLDLNIADEDEFSPDKLRSTLERLYMTVIVGLIGFGKHIARLRSWREPRRTVAFAMGYFLAWVLDLLVPASLTLIIVLITVPKARHILFPPAPLALVNHKSGGIQKPKAGVLGSHDSVTGAPEKYKGEAVEQEASNLVSGIASVAISSAAGRHDQANPDEEGGSKTLDGSVPDPTKIATAAADASSSAQGGTPEAAHDKTKQPMEEAVWVQMRPAMRAINDISDMWERLANALSPTPPFSSQKRLQLAAIFAPLLLLSLFTRPEWVIKGSTFFGGFGFFSDPLMQRGIALLNEKIPDWPKYLELRNTLLKGVPTNAQLTITLLRLGEANRAPLPPAPSSNEPLADKAAEVDKEGLTANGLDASHSEIEDAITVDKPVNGEPGNEDAEGKKKKKGGIGAKLMSAFKTTTAGGVETKLTVDGVKATLGSHHAKEKLGVLPTKSEMKAKAVEGPVEYLGRYNGRKGAVYVDSSVSPASGNRPASPCIYFTSHLDGDEAVESMPRDPAWAVSITDLAEVKKIGGLGWKGKIVVGWATSREVKDGIELVTKAGQRYRVMAIKDRDALFNRAISMGQQVWESY</sequence>
<reference evidence="3 4" key="1">
    <citation type="submission" date="2013-03" db="EMBL/GenBank/DDBJ databases">
        <title>The Genome Sequence of Capronia epimyces CBS 606.96.</title>
        <authorList>
            <consortium name="The Broad Institute Genomics Platform"/>
            <person name="Cuomo C."/>
            <person name="de Hoog S."/>
            <person name="Gorbushina A."/>
            <person name="Walker B."/>
            <person name="Young S.K."/>
            <person name="Zeng Q."/>
            <person name="Gargeya S."/>
            <person name="Fitzgerald M."/>
            <person name="Haas B."/>
            <person name="Abouelleil A."/>
            <person name="Allen A.W."/>
            <person name="Alvarado L."/>
            <person name="Arachchi H.M."/>
            <person name="Berlin A.M."/>
            <person name="Chapman S.B."/>
            <person name="Gainer-Dewar J."/>
            <person name="Goldberg J."/>
            <person name="Griggs A."/>
            <person name="Gujja S."/>
            <person name="Hansen M."/>
            <person name="Howarth C."/>
            <person name="Imamovic A."/>
            <person name="Ireland A."/>
            <person name="Larimer J."/>
            <person name="McCowan C."/>
            <person name="Murphy C."/>
            <person name="Pearson M."/>
            <person name="Poon T.W."/>
            <person name="Priest M."/>
            <person name="Roberts A."/>
            <person name="Saif S."/>
            <person name="Shea T."/>
            <person name="Sisk P."/>
            <person name="Sykes S."/>
            <person name="Wortman J."/>
            <person name="Nusbaum C."/>
            <person name="Birren B."/>
        </authorList>
    </citation>
    <scope>NUCLEOTIDE SEQUENCE [LARGE SCALE GENOMIC DNA]</scope>
    <source>
        <strain evidence="3 4">CBS 606.96</strain>
    </source>
</reference>
<organism evidence="3 4">
    <name type="scientific">Capronia epimyces CBS 606.96</name>
    <dbReference type="NCBI Taxonomy" id="1182542"/>
    <lineage>
        <taxon>Eukaryota</taxon>
        <taxon>Fungi</taxon>
        <taxon>Dikarya</taxon>
        <taxon>Ascomycota</taxon>
        <taxon>Pezizomycotina</taxon>
        <taxon>Eurotiomycetes</taxon>
        <taxon>Chaetothyriomycetidae</taxon>
        <taxon>Chaetothyriales</taxon>
        <taxon>Herpotrichiellaceae</taxon>
        <taxon>Capronia</taxon>
    </lineage>
</organism>
<dbReference type="EMBL" id="AMGY01000003">
    <property type="protein sequence ID" value="EXJ86640.1"/>
    <property type="molecule type" value="Genomic_DNA"/>
</dbReference>
<dbReference type="AlphaFoldDB" id="W9YAF6"/>
<keyword evidence="4" id="KW-1185">Reference proteome</keyword>
<keyword evidence="2" id="KW-0812">Transmembrane</keyword>
<dbReference type="PANTHER" id="PTHR38694">
    <property type="entry name" value="CONSERVED EXPRESSED PROTEIN"/>
    <property type="match status" value="1"/>
</dbReference>
<dbReference type="Proteomes" id="UP000019478">
    <property type="component" value="Unassembled WGS sequence"/>
</dbReference>
<evidence type="ECO:0000313" key="3">
    <source>
        <dbReference type="EMBL" id="EXJ86640.1"/>
    </source>
</evidence>
<dbReference type="InterPro" id="IPR021709">
    <property type="entry name" value="DUF3292"/>
</dbReference>
<dbReference type="Pfam" id="PF11696">
    <property type="entry name" value="DUF3292"/>
    <property type="match status" value="1"/>
</dbReference>
<evidence type="ECO:0000256" key="1">
    <source>
        <dbReference type="SAM" id="MobiDB-lite"/>
    </source>
</evidence>
<feature type="compositionally biased region" description="Low complexity" evidence="1">
    <location>
        <begin position="293"/>
        <end position="303"/>
    </location>
</feature>
<feature type="transmembrane region" description="Helical" evidence="2">
    <location>
        <begin position="167"/>
        <end position="194"/>
    </location>
</feature>
<dbReference type="eggNOG" id="ENOG502QS59">
    <property type="taxonomic scope" value="Eukaryota"/>
</dbReference>
<protein>
    <submittedName>
        <fullName evidence="3">Uncharacterized protein</fullName>
    </submittedName>
</protein>
<feature type="region of interest" description="Disordered" evidence="1">
    <location>
        <begin position="265"/>
        <end position="319"/>
    </location>
</feature>
<name>W9YAF6_9EURO</name>
<proteinExistence type="predicted"/>
<evidence type="ECO:0000256" key="2">
    <source>
        <dbReference type="SAM" id="Phobius"/>
    </source>
</evidence>
<dbReference type="RefSeq" id="XP_007731919.1">
    <property type="nucleotide sequence ID" value="XM_007733729.1"/>
</dbReference>
<dbReference type="OrthoDB" id="1708389at2759"/>
<dbReference type="HOGENOM" id="CLU_025989_0_0_1"/>
<feature type="region of interest" description="Disordered" evidence="1">
    <location>
        <begin position="1"/>
        <end position="21"/>
    </location>
</feature>
<accession>W9YAF6</accession>
<dbReference type="GeneID" id="19167719"/>
<dbReference type="STRING" id="1182542.W9YAF6"/>
<gene>
    <name evidence="3" type="ORF">A1O3_03593</name>
</gene>